<evidence type="ECO:0000313" key="10">
    <source>
        <dbReference type="EMBL" id="CAD8479480.1"/>
    </source>
</evidence>
<evidence type="ECO:0000256" key="5">
    <source>
        <dbReference type="ARBA" id="ARBA00022676"/>
    </source>
</evidence>
<accession>A0A7S0ECH0</accession>
<evidence type="ECO:0000259" key="9">
    <source>
        <dbReference type="Pfam" id="PF08323"/>
    </source>
</evidence>
<protein>
    <recommendedName>
        <fullName evidence="4">starch synthase</fullName>
        <ecNumber evidence="4">2.4.1.21</ecNumber>
    </recommendedName>
</protein>
<dbReference type="NCBIfam" id="TIGR02095">
    <property type="entry name" value="glgA"/>
    <property type="match status" value="1"/>
</dbReference>
<evidence type="ECO:0000256" key="6">
    <source>
        <dbReference type="ARBA" id="ARBA00022679"/>
    </source>
</evidence>
<dbReference type="GO" id="GO:0009011">
    <property type="term" value="F:alpha-1,4-glucan glucosyltransferase (ADP-glucose donor) activity"/>
    <property type="evidence" value="ECO:0007669"/>
    <property type="project" value="UniProtKB-EC"/>
</dbReference>
<evidence type="ECO:0000259" key="8">
    <source>
        <dbReference type="Pfam" id="PF00534"/>
    </source>
</evidence>
<comment type="similarity">
    <text evidence="3">Belongs to the glycosyltransferase 1 family. Bacterial/plant glycogen synthase subfamily.</text>
</comment>
<evidence type="ECO:0000256" key="4">
    <source>
        <dbReference type="ARBA" id="ARBA00012588"/>
    </source>
</evidence>
<feature type="domain" description="Glycosyl transferase family 1" evidence="8">
    <location>
        <begin position="268"/>
        <end position="420"/>
    </location>
</feature>
<dbReference type="SUPFAM" id="SSF53756">
    <property type="entry name" value="UDP-Glycosyltransferase/glycogen phosphorylase"/>
    <property type="match status" value="1"/>
</dbReference>
<keyword evidence="5" id="KW-0328">Glycosyltransferase</keyword>
<dbReference type="InterPro" id="IPR001296">
    <property type="entry name" value="Glyco_trans_1"/>
</dbReference>
<keyword evidence="6" id="KW-0808">Transferase</keyword>
<dbReference type="InterPro" id="IPR013534">
    <property type="entry name" value="Starch_synth_cat_dom"/>
</dbReference>
<keyword evidence="7" id="KW-0035">Amyloplast</keyword>
<dbReference type="Pfam" id="PF00534">
    <property type="entry name" value="Glycos_transf_1"/>
    <property type="match status" value="1"/>
</dbReference>
<name>A0A7S0ECH0_9CRYP</name>
<dbReference type="Pfam" id="PF08323">
    <property type="entry name" value="Glyco_transf_5"/>
    <property type="match status" value="1"/>
</dbReference>
<feature type="domain" description="Starch synthase catalytic" evidence="9">
    <location>
        <begin position="29"/>
        <end position="209"/>
    </location>
</feature>
<dbReference type="HAMAP" id="MF_00484">
    <property type="entry name" value="Glycogen_synth"/>
    <property type="match status" value="1"/>
</dbReference>
<gene>
    <name evidence="10" type="ORF">HPHI1048_LOCUS7972</name>
</gene>
<evidence type="ECO:0000256" key="2">
    <source>
        <dbReference type="ARBA" id="ARBA00004602"/>
    </source>
</evidence>
<dbReference type="CDD" id="cd03791">
    <property type="entry name" value="GT5_Glycogen_synthase_DULL1-like"/>
    <property type="match status" value="1"/>
</dbReference>
<dbReference type="EMBL" id="HBEO01011592">
    <property type="protein sequence ID" value="CAD8479480.1"/>
    <property type="molecule type" value="Transcribed_RNA"/>
</dbReference>
<proteinExistence type="inferred from homology"/>
<dbReference type="PANTHER" id="PTHR45825">
    <property type="entry name" value="GRANULE-BOUND STARCH SYNTHASE 1, CHLOROPLASTIC/AMYLOPLASTIC"/>
    <property type="match status" value="1"/>
</dbReference>
<evidence type="ECO:0000256" key="3">
    <source>
        <dbReference type="ARBA" id="ARBA00010281"/>
    </source>
</evidence>
<comment type="subcellular location">
    <subcellularLocation>
        <location evidence="2">Plastid</location>
        <location evidence="2">Amyloplast</location>
    </subcellularLocation>
</comment>
<dbReference type="AlphaFoldDB" id="A0A7S0ECH0"/>
<dbReference type="InterPro" id="IPR011835">
    <property type="entry name" value="GS/SS"/>
</dbReference>
<dbReference type="PANTHER" id="PTHR45825:SF11">
    <property type="entry name" value="ALPHA AMYLASE DOMAIN-CONTAINING PROTEIN"/>
    <property type="match status" value="1"/>
</dbReference>
<comment type="catalytic activity">
    <reaction evidence="1">
        <text>[(1-&gt;4)-alpha-D-glucosyl](n) + ADP-alpha-D-glucose = [(1-&gt;4)-alpha-D-glucosyl](n+1) + ADP + H(+)</text>
        <dbReference type="Rhea" id="RHEA:18189"/>
        <dbReference type="Rhea" id="RHEA-COMP:9584"/>
        <dbReference type="Rhea" id="RHEA-COMP:9587"/>
        <dbReference type="ChEBI" id="CHEBI:15378"/>
        <dbReference type="ChEBI" id="CHEBI:15444"/>
        <dbReference type="ChEBI" id="CHEBI:57498"/>
        <dbReference type="ChEBI" id="CHEBI:456216"/>
        <dbReference type="EC" id="2.4.1.21"/>
    </reaction>
</comment>
<organism evidence="10">
    <name type="scientific">Hanusia phi</name>
    <dbReference type="NCBI Taxonomy" id="3032"/>
    <lineage>
        <taxon>Eukaryota</taxon>
        <taxon>Cryptophyceae</taxon>
        <taxon>Pyrenomonadales</taxon>
        <taxon>Geminigeraceae</taxon>
        <taxon>Hanusia</taxon>
    </lineage>
</organism>
<keyword evidence="7" id="KW-0934">Plastid</keyword>
<dbReference type="GO" id="GO:0004373">
    <property type="term" value="F:alpha-1,4-glucan glucosyltransferase (UDP-glucose donor) activity"/>
    <property type="evidence" value="ECO:0007669"/>
    <property type="project" value="InterPro"/>
</dbReference>
<dbReference type="EC" id="2.4.1.21" evidence="4"/>
<evidence type="ECO:0000256" key="7">
    <source>
        <dbReference type="ARBA" id="ARBA00023234"/>
    </source>
</evidence>
<evidence type="ECO:0000256" key="1">
    <source>
        <dbReference type="ARBA" id="ARBA00001478"/>
    </source>
</evidence>
<sequence>MTVAPLYWRYEGIQGTGSTREFRVFNQNHRVEYFHKWRETAPAKGSEPSKGVDHVFVQNSCYERSGMYGHHDDLMRFALLSWAALEAPFAVDCGGAVYGDDVVFLINDWMVGLVPLIMTSHYRRHGCYQKARTVFDIHNMGYCGNFPVCKPQDLGLPDGAFFEKLFHDNQIKLLKGGIELADRVVTVSPSYCEEIVTVEGGWGLHDICRSRFPHLDGVLNGIDIDEWNPSTDKFLSATFQGYDNFYNVDDMTGKQAAKLHLQNKLGLNEDPNIPIVAFIGRLAYQKGIDVIESIFGWLMNGDPNGVTGYVQLILMGTGDEKYANFLRNAENNNKGRVVGYVGFTSELEHKIIAGADILLMPSRYEPCGLPQMYAQRYGTVPVVHATGGLKDSVQQYDPFQGTGTGWKFDRCDAEGVKFGLWHALNTYKHHKDAWQELVKRCMKQDFSWNRSAKRYMEIFGWAKIDPPFHQPHRF</sequence>
<reference evidence="10" key="1">
    <citation type="submission" date="2021-01" db="EMBL/GenBank/DDBJ databases">
        <authorList>
            <person name="Corre E."/>
            <person name="Pelletier E."/>
            <person name="Niang G."/>
            <person name="Scheremetjew M."/>
            <person name="Finn R."/>
            <person name="Kale V."/>
            <person name="Holt S."/>
            <person name="Cochrane G."/>
            <person name="Meng A."/>
            <person name="Brown T."/>
            <person name="Cohen L."/>
        </authorList>
    </citation>
    <scope>NUCLEOTIDE SEQUENCE</scope>
    <source>
        <strain evidence="10">CCMP325</strain>
    </source>
</reference>
<dbReference type="Gene3D" id="3.40.50.2000">
    <property type="entry name" value="Glycogen Phosphorylase B"/>
    <property type="match status" value="2"/>
</dbReference>